<dbReference type="Gene3D" id="2.40.20.10">
    <property type="entry name" value="Plasminogen Kringle 4"/>
    <property type="match status" value="1"/>
</dbReference>
<reference evidence="5 6" key="1">
    <citation type="journal article" date="2015" name="Genome Biol. Evol.">
        <title>Comparative Genomics of a Bacterivorous Green Alga Reveals Evolutionary Causalities and Consequences of Phago-Mixotrophic Mode of Nutrition.</title>
        <authorList>
            <person name="Burns J.A."/>
            <person name="Paasch A."/>
            <person name="Narechania A."/>
            <person name="Kim E."/>
        </authorList>
    </citation>
    <scope>NUCLEOTIDE SEQUENCE [LARGE SCALE GENOMIC DNA]</scope>
    <source>
        <strain evidence="5 6">PLY_AMNH</strain>
    </source>
</reference>
<comment type="caution">
    <text evidence="5">The sequence shown here is derived from an EMBL/GenBank/DDBJ whole genome shotgun (WGS) entry which is preliminary data.</text>
</comment>
<keyword evidence="2" id="KW-1015">Disulfide bond</keyword>
<dbReference type="Proteomes" id="UP001190700">
    <property type="component" value="Unassembled WGS sequence"/>
</dbReference>
<dbReference type="Pfam" id="PF00051">
    <property type="entry name" value="Kringle"/>
    <property type="match status" value="1"/>
</dbReference>
<dbReference type="SMART" id="SM00130">
    <property type="entry name" value="KR"/>
    <property type="match status" value="1"/>
</dbReference>
<evidence type="ECO:0000256" key="2">
    <source>
        <dbReference type="ARBA" id="ARBA00023157"/>
    </source>
</evidence>
<keyword evidence="1" id="KW-0420">Kringle</keyword>
<accession>A0AAE0BLE2</accession>
<name>A0AAE0BLE2_9CHLO</name>
<gene>
    <name evidence="5" type="ORF">CYMTET_51267</name>
</gene>
<evidence type="ECO:0000256" key="1">
    <source>
        <dbReference type="ARBA" id="ARBA00022572"/>
    </source>
</evidence>
<keyword evidence="6" id="KW-1185">Reference proteome</keyword>
<dbReference type="AlphaFoldDB" id="A0AAE0BLE2"/>
<feature type="transmembrane region" description="Helical" evidence="3">
    <location>
        <begin position="211"/>
        <end position="234"/>
    </location>
</feature>
<dbReference type="InterPro" id="IPR013806">
    <property type="entry name" value="Kringle-like"/>
</dbReference>
<sequence length="327" mass="35941">MTDTGYMCDYWTNPPQNGVDREYYNLYLYLRESENYCRNPDNSPEGRPWCYVDNTRTFVEMGIDTPPPTPPLPPAPTPDFAPGEAVIVKATLNLANADILTLPAGIQNAVQEVLARMAGPYVTERDVVITTISVGSVNMGTETQCPSLESANDYSARLQCCVEAEFARNSYFDELGPVSLLAISATAVPLEEQAVESPPPSDDESLLSSGIFWAGLAMAVVVIGMLGGFTFWYFTHRGTAEEYADHPDSDALMQARLEGDDSVALEMESSDPSTVGDDNEGALVSHGHAFQNRVAPMEIPRDFEISDVPFVVKQERNDNYDWMHASQ</sequence>
<keyword evidence="3" id="KW-1133">Transmembrane helix</keyword>
<dbReference type="InterPro" id="IPR038178">
    <property type="entry name" value="Kringle_sf"/>
</dbReference>
<dbReference type="InterPro" id="IPR000001">
    <property type="entry name" value="Kringle"/>
</dbReference>
<evidence type="ECO:0000313" key="6">
    <source>
        <dbReference type="Proteomes" id="UP001190700"/>
    </source>
</evidence>
<keyword evidence="3" id="KW-0812">Transmembrane</keyword>
<protein>
    <recommendedName>
        <fullName evidence="4">Kringle domain-containing protein</fullName>
    </recommendedName>
</protein>
<feature type="domain" description="Kringle" evidence="4">
    <location>
        <begin position="1"/>
        <end position="66"/>
    </location>
</feature>
<dbReference type="EMBL" id="LGRX02034118">
    <property type="protein sequence ID" value="KAK3238753.1"/>
    <property type="molecule type" value="Genomic_DNA"/>
</dbReference>
<keyword evidence="3" id="KW-0472">Membrane</keyword>
<evidence type="ECO:0000256" key="3">
    <source>
        <dbReference type="SAM" id="Phobius"/>
    </source>
</evidence>
<organism evidence="5 6">
    <name type="scientific">Cymbomonas tetramitiformis</name>
    <dbReference type="NCBI Taxonomy" id="36881"/>
    <lineage>
        <taxon>Eukaryota</taxon>
        <taxon>Viridiplantae</taxon>
        <taxon>Chlorophyta</taxon>
        <taxon>Pyramimonadophyceae</taxon>
        <taxon>Pyramimonadales</taxon>
        <taxon>Pyramimonadaceae</taxon>
        <taxon>Cymbomonas</taxon>
    </lineage>
</organism>
<dbReference type="SUPFAM" id="SSF57440">
    <property type="entry name" value="Kringle-like"/>
    <property type="match status" value="1"/>
</dbReference>
<proteinExistence type="predicted"/>
<dbReference type="PROSITE" id="PS50070">
    <property type="entry name" value="KRINGLE_2"/>
    <property type="match status" value="1"/>
</dbReference>
<evidence type="ECO:0000313" key="5">
    <source>
        <dbReference type="EMBL" id="KAK3238753.1"/>
    </source>
</evidence>
<evidence type="ECO:0000259" key="4">
    <source>
        <dbReference type="PROSITE" id="PS50070"/>
    </source>
</evidence>